<evidence type="ECO:0000313" key="10">
    <source>
        <dbReference type="Proteomes" id="UP000658131"/>
    </source>
</evidence>
<dbReference type="InterPro" id="IPR035906">
    <property type="entry name" value="MetI-like_sf"/>
</dbReference>
<feature type="transmembrane region" description="Helical" evidence="7">
    <location>
        <begin position="83"/>
        <end position="104"/>
    </location>
</feature>
<comment type="subcellular location">
    <subcellularLocation>
        <location evidence="1 7">Cell membrane</location>
        <topology evidence="1 7">Multi-pass membrane protein</topology>
    </subcellularLocation>
</comment>
<dbReference type="SUPFAM" id="SSF161098">
    <property type="entry name" value="MetI-like"/>
    <property type="match status" value="1"/>
</dbReference>
<evidence type="ECO:0000256" key="5">
    <source>
        <dbReference type="ARBA" id="ARBA00022989"/>
    </source>
</evidence>
<protein>
    <submittedName>
        <fullName evidence="9">ABC transporter permease</fullName>
    </submittedName>
</protein>
<comment type="caution">
    <text evidence="9">The sequence shown here is derived from an EMBL/GenBank/DDBJ whole genome shotgun (WGS) entry which is preliminary data.</text>
</comment>
<organism evidence="9 10">
    <name type="scientific">Yanshouia hominis</name>
    <dbReference type="NCBI Taxonomy" id="2763673"/>
    <lineage>
        <taxon>Bacteria</taxon>
        <taxon>Bacillati</taxon>
        <taxon>Bacillota</taxon>
        <taxon>Clostridia</taxon>
        <taxon>Eubacteriales</taxon>
        <taxon>Oscillospiraceae</taxon>
        <taxon>Yanshouia</taxon>
    </lineage>
</organism>
<comment type="similarity">
    <text evidence="7">Belongs to the binding-protein-dependent transport system permease family.</text>
</comment>
<keyword evidence="6 7" id="KW-0472">Membrane</keyword>
<feature type="transmembrane region" description="Helical" evidence="7">
    <location>
        <begin position="209"/>
        <end position="229"/>
    </location>
</feature>
<evidence type="ECO:0000256" key="4">
    <source>
        <dbReference type="ARBA" id="ARBA00022692"/>
    </source>
</evidence>
<evidence type="ECO:0000256" key="7">
    <source>
        <dbReference type="RuleBase" id="RU363032"/>
    </source>
</evidence>
<reference evidence="9 10" key="1">
    <citation type="submission" date="2020-08" db="EMBL/GenBank/DDBJ databases">
        <title>Genome public.</title>
        <authorList>
            <person name="Liu C."/>
            <person name="Sun Q."/>
        </authorList>
    </citation>
    <scope>NUCLEOTIDE SEQUENCE [LARGE SCALE GENOMIC DNA]</scope>
    <source>
        <strain evidence="9 10">BX1</strain>
    </source>
</reference>
<dbReference type="PANTHER" id="PTHR30151:SF19">
    <property type="entry name" value="ABC TRANSPORTER PERMEASE"/>
    <property type="match status" value="1"/>
</dbReference>
<evidence type="ECO:0000256" key="3">
    <source>
        <dbReference type="ARBA" id="ARBA00022475"/>
    </source>
</evidence>
<keyword evidence="10" id="KW-1185">Reference proteome</keyword>
<feature type="transmembrane region" description="Helical" evidence="7">
    <location>
        <begin position="141"/>
        <end position="164"/>
    </location>
</feature>
<evidence type="ECO:0000313" key="9">
    <source>
        <dbReference type="EMBL" id="MBC8576345.1"/>
    </source>
</evidence>
<dbReference type="Proteomes" id="UP000658131">
    <property type="component" value="Unassembled WGS sequence"/>
</dbReference>
<dbReference type="CDD" id="cd06261">
    <property type="entry name" value="TM_PBP2"/>
    <property type="match status" value="1"/>
</dbReference>
<evidence type="ECO:0000256" key="2">
    <source>
        <dbReference type="ARBA" id="ARBA00022448"/>
    </source>
</evidence>
<proteinExistence type="inferred from homology"/>
<keyword evidence="2 7" id="KW-0813">Transport</keyword>
<name>A0ABR7NIY9_9FIRM</name>
<accession>A0ABR7NIY9</accession>
<dbReference type="PROSITE" id="PS50928">
    <property type="entry name" value="ABC_TM1"/>
    <property type="match status" value="1"/>
</dbReference>
<dbReference type="InterPro" id="IPR000515">
    <property type="entry name" value="MetI-like"/>
</dbReference>
<dbReference type="EMBL" id="JACRTB010000010">
    <property type="protein sequence ID" value="MBC8576345.1"/>
    <property type="molecule type" value="Genomic_DNA"/>
</dbReference>
<dbReference type="RefSeq" id="WP_262399874.1">
    <property type="nucleotide sequence ID" value="NZ_JACRTB010000010.1"/>
</dbReference>
<sequence>MSMSEGPVSPERTAWLRRRRRDRLLVRSAKIGLLAGLLLLWETAARWGTIDPFITSSPSRFTGSILNLISRGELWQHLSVTTFEVVCGFLGGTVLGTLIAVALWCSPFLCRVLEPYLVVLNALPKIALGPIFIVWLGAGPLAIIVIALSISLVVSILEVLNGFLSTDRDMIRLVESFGAGRLGVLCRVVLPANLPTILSSLKINVGMSWVGVIVGEFLISRAGLGYLVVYGSQVFQLDLVMASVVILSVVAACMYFCIQWIEQRLLRRRGVNG</sequence>
<evidence type="ECO:0000256" key="1">
    <source>
        <dbReference type="ARBA" id="ARBA00004651"/>
    </source>
</evidence>
<keyword evidence="4 7" id="KW-0812">Transmembrane</keyword>
<dbReference type="Gene3D" id="1.10.3720.10">
    <property type="entry name" value="MetI-like"/>
    <property type="match status" value="1"/>
</dbReference>
<evidence type="ECO:0000259" key="8">
    <source>
        <dbReference type="PROSITE" id="PS50928"/>
    </source>
</evidence>
<feature type="domain" description="ABC transmembrane type-1" evidence="8">
    <location>
        <begin position="74"/>
        <end position="258"/>
    </location>
</feature>
<evidence type="ECO:0000256" key="6">
    <source>
        <dbReference type="ARBA" id="ARBA00023136"/>
    </source>
</evidence>
<dbReference type="Pfam" id="PF00528">
    <property type="entry name" value="BPD_transp_1"/>
    <property type="match status" value="1"/>
</dbReference>
<feature type="transmembrane region" description="Helical" evidence="7">
    <location>
        <begin position="235"/>
        <end position="258"/>
    </location>
</feature>
<gene>
    <name evidence="9" type="ORF">H8717_08005</name>
</gene>
<dbReference type="PANTHER" id="PTHR30151">
    <property type="entry name" value="ALKANE SULFONATE ABC TRANSPORTER-RELATED, MEMBRANE SUBUNIT"/>
    <property type="match status" value="1"/>
</dbReference>
<feature type="transmembrane region" description="Helical" evidence="7">
    <location>
        <begin position="116"/>
        <end position="135"/>
    </location>
</feature>
<keyword evidence="3" id="KW-1003">Cell membrane</keyword>
<keyword evidence="5 7" id="KW-1133">Transmembrane helix</keyword>